<proteinExistence type="predicted"/>
<dbReference type="InParanoid" id="A0A251TZ17"/>
<dbReference type="Gramene" id="mRNA:HanXRQr2_Chr07g0293691">
    <property type="protein sequence ID" value="CDS:HanXRQr2_Chr07g0293691.1"/>
    <property type="gene ID" value="HanXRQr2_Chr07g0293691"/>
</dbReference>
<reference evidence="3" key="2">
    <citation type="submission" date="2017-02" db="EMBL/GenBank/DDBJ databases">
        <title>Sunflower complete genome.</title>
        <authorList>
            <person name="Langlade N."/>
            <person name="Munos S."/>
        </authorList>
    </citation>
    <scope>NUCLEOTIDE SEQUENCE [LARGE SCALE GENOMIC DNA]</scope>
    <source>
        <tissue evidence="3">Leaves</tissue>
    </source>
</reference>
<dbReference type="EMBL" id="MNCJ02000322">
    <property type="protein sequence ID" value="KAF5798504.1"/>
    <property type="molecule type" value="Genomic_DNA"/>
</dbReference>
<gene>
    <name evidence="3" type="ORF">HannXRQ_Chr09g0258081</name>
    <name evidence="2" type="ORF">HanXRQr2_Chr07g0293691</name>
</gene>
<dbReference type="AlphaFoldDB" id="A0A251TZ17"/>
<dbReference type="EMBL" id="CM007898">
    <property type="protein sequence ID" value="OTG15221.1"/>
    <property type="molecule type" value="Genomic_DNA"/>
</dbReference>
<protein>
    <submittedName>
        <fullName evidence="3">Uncharacterized protein</fullName>
    </submittedName>
</protein>
<evidence type="ECO:0000313" key="3">
    <source>
        <dbReference type="EMBL" id="OTG15221.1"/>
    </source>
</evidence>
<reference evidence="2" key="3">
    <citation type="submission" date="2020-06" db="EMBL/GenBank/DDBJ databases">
        <title>Helianthus annuus Genome sequencing and assembly Release 2.</title>
        <authorList>
            <person name="Gouzy J."/>
            <person name="Langlade N."/>
            <person name="Munos S."/>
        </authorList>
    </citation>
    <scope>NUCLEOTIDE SEQUENCE</scope>
    <source>
        <tissue evidence="2">Leaves</tissue>
    </source>
</reference>
<feature type="compositionally biased region" description="Basic and acidic residues" evidence="1">
    <location>
        <begin position="29"/>
        <end position="39"/>
    </location>
</feature>
<sequence length="55" mass="6246">MTQQLVCRLRGPRGAQKPFCSLSRGATKGRSDPINRWDRPSVANRSEYQSLSRIL</sequence>
<reference evidence="2 4" key="1">
    <citation type="journal article" date="2017" name="Nature">
        <title>The sunflower genome provides insights into oil metabolism, flowering and Asterid evolution.</title>
        <authorList>
            <person name="Badouin H."/>
            <person name="Gouzy J."/>
            <person name="Grassa C.J."/>
            <person name="Murat F."/>
            <person name="Staton S.E."/>
            <person name="Cottret L."/>
            <person name="Lelandais-Briere C."/>
            <person name="Owens G.L."/>
            <person name="Carrere S."/>
            <person name="Mayjonade B."/>
            <person name="Legrand L."/>
            <person name="Gill N."/>
            <person name="Kane N.C."/>
            <person name="Bowers J.E."/>
            <person name="Hubner S."/>
            <person name="Bellec A."/>
            <person name="Berard A."/>
            <person name="Berges H."/>
            <person name="Blanchet N."/>
            <person name="Boniface M.C."/>
            <person name="Brunel D."/>
            <person name="Catrice O."/>
            <person name="Chaidir N."/>
            <person name="Claudel C."/>
            <person name="Donnadieu C."/>
            <person name="Faraut T."/>
            <person name="Fievet G."/>
            <person name="Helmstetter N."/>
            <person name="King M."/>
            <person name="Knapp S.J."/>
            <person name="Lai Z."/>
            <person name="Le Paslier M.C."/>
            <person name="Lippi Y."/>
            <person name="Lorenzon L."/>
            <person name="Mandel J.R."/>
            <person name="Marage G."/>
            <person name="Marchand G."/>
            <person name="Marquand E."/>
            <person name="Bret-Mestries E."/>
            <person name="Morien E."/>
            <person name="Nambeesan S."/>
            <person name="Nguyen T."/>
            <person name="Pegot-Espagnet P."/>
            <person name="Pouilly N."/>
            <person name="Raftis F."/>
            <person name="Sallet E."/>
            <person name="Schiex T."/>
            <person name="Thomas J."/>
            <person name="Vandecasteele C."/>
            <person name="Vares D."/>
            <person name="Vear F."/>
            <person name="Vautrin S."/>
            <person name="Crespi M."/>
            <person name="Mangin B."/>
            <person name="Burke J.M."/>
            <person name="Salse J."/>
            <person name="Munos S."/>
            <person name="Vincourt P."/>
            <person name="Rieseberg L.H."/>
            <person name="Langlade N.B."/>
        </authorList>
    </citation>
    <scope>NUCLEOTIDE SEQUENCE [LARGE SCALE GENOMIC DNA]</scope>
    <source>
        <strain evidence="4">cv. SF193</strain>
        <tissue evidence="2">Leaves</tissue>
    </source>
</reference>
<name>A0A251TZ17_HELAN</name>
<dbReference type="Proteomes" id="UP000215914">
    <property type="component" value="Chromosome 9"/>
</dbReference>
<evidence type="ECO:0000313" key="2">
    <source>
        <dbReference type="EMBL" id="KAF5798504.1"/>
    </source>
</evidence>
<accession>A0A251TZ17</accession>
<evidence type="ECO:0000256" key="1">
    <source>
        <dbReference type="SAM" id="MobiDB-lite"/>
    </source>
</evidence>
<keyword evidence="4" id="KW-1185">Reference proteome</keyword>
<organism evidence="3 4">
    <name type="scientific">Helianthus annuus</name>
    <name type="common">Common sunflower</name>
    <dbReference type="NCBI Taxonomy" id="4232"/>
    <lineage>
        <taxon>Eukaryota</taxon>
        <taxon>Viridiplantae</taxon>
        <taxon>Streptophyta</taxon>
        <taxon>Embryophyta</taxon>
        <taxon>Tracheophyta</taxon>
        <taxon>Spermatophyta</taxon>
        <taxon>Magnoliopsida</taxon>
        <taxon>eudicotyledons</taxon>
        <taxon>Gunneridae</taxon>
        <taxon>Pentapetalae</taxon>
        <taxon>asterids</taxon>
        <taxon>campanulids</taxon>
        <taxon>Asterales</taxon>
        <taxon>Asteraceae</taxon>
        <taxon>Asteroideae</taxon>
        <taxon>Heliantheae alliance</taxon>
        <taxon>Heliantheae</taxon>
        <taxon>Helianthus</taxon>
    </lineage>
</organism>
<evidence type="ECO:0000313" key="4">
    <source>
        <dbReference type="Proteomes" id="UP000215914"/>
    </source>
</evidence>
<feature type="region of interest" description="Disordered" evidence="1">
    <location>
        <begin position="1"/>
        <end position="41"/>
    </location>
</feature>